<gene>
    <name evidence="4" type="ORF">CEJ86_18370</name>
</gene>
<dbReference type="PANTHER" id="PTHR13847">
    <property type="entry name" value="SARCOSINE DEHYDROGENASE-RELATED"/>
    <property type="match status" value="1"/>
</dbReference>
<comment type="caution">
    <text evidence="4">The sequence shown here is derived from an EMBL/GenBank/DDBJ whole genome shotgun (WGS) entry which is preliminary data.</text>
</comment>
<evidence type="ECO:0000313" key="5">
    <source>
        <dbReference type="Proteomes" id="UP000231987"/>
    </source>
</evidence>
<dbReference type="Proteomes" id="UP000231987">
    <property type="component" value="Unassembled WGS sequence"/>
</dbReference>
<dbReference type="PANTHER" id="PTHR13847:SF280">
    <property type="entry name" value="D-AMINO ACID DEHYDROGENASE"/>
    <property type="match status" value="1"/>
</dbReference>
<keyword evidence="2" id="KW-0560">Oxidoreductase</keyword>
<dbReference type="InterPro" id="IPR006076">
    <property type="entry name" value="FAD-dep_OxRdtase"/>
</dbReference>
<evidence type="ECO:0000256" key="1">
    <source>
        <dbReference type="ARBA" id="ARBA00009410"/>
    </source>
</evidence>
<dbReference type="InterPro" id="IPR036188">
    <property type="entry name" value="FAD/NAD-bd_sf"/>
</dbReference>
<dbReference type="GO" id="GO:0055130">
    <property type="term" value="P:D-alanine catabolic process"/>
    <property type="evidence" value="ECO:0007669"/>
    <property type="project" value="TreeGrafter"/>
</dbReference>
<protein>
    <submittedName>
        <fullName evidence="4">D-amino-acid oxidase</fullName>
    </submittedName>
</protein>
<name>A0A2J0YZQ1_RHIML</name>
<evidence type="ECO:0000259" key="3">
    <source>
        <dbReference type="Pfam" id="PF01266"/>
    </source>
</evidence>
<dbReference type="Pfam" id="PF01266">
    <property type="entry name" value="DAO"/>
    <property type="match status" value="1"/>
</dbReference>
<dbReference type="GO" id="GO:0005886">
    <property type="term" value="C:plasma membrane"/>
    <property type="evidence" value="ECO:0007669"/>
    <property type="project" value="TreeGrafter"/>
</dbReference>
<dbReference type="SUPFAM" id="SSF51905">
    <property type="entry name" value="FAD/NAD(P)-binding domain"/>
    <property type="match status" value="1"/>
</dbReference>
<comment type="similarity">
    <text evidence="1">Belongs to the DadA oxidoreductase family.</text>
</comment>
<evidence type="ECO:0000313" key="4">
    <source>
        <dbReference type="EMBL" id="PJR13736.1"/>
    </source>
</evidence>
<dbReference type="GO" id="GO:0008718">
    <property type="term" value="F:D-amino-acid dehydrogenase activity"/>
    <property type="evidence" value="ECO:0007669"/>
    <property type="project" value="TreeGrafter"/>
</dbReference>
<dbReference type="AlphaFoldDB" id="A0A2J0YZQ1"/>
<feature type="domain" description="FAD dependent oxidoreductase" evidence="3">
    <location>
        <begin position="22"/>
        <end position="415"/>
    </location>
</feature>
<organism evidence="4 5">
    <name type="scientific">Rhizobium meliloti</name>
    <name type="common">Ensifer meliloti</name>
    <name type="synonym">Sinorhizobium meliloti</name>
    <dbReference type="NCBI Taxonomy" id="382"/>
    <lineage>
        <taxon>Bacteria</taxon>
        <taxon>Pseudomonadati</taxon>
        <taxon>Pseudomonadota</taxon>
        <taxon>Alphaproteobacteria</taxon>
        <taxon>Hyphomicrobiales</taxon>
        <taxon>Rhizobiaceae</taxon>
        <taxon>Sinorhizobium/Ensifer group</taxon>
        <taxon>Sinorhizobium</taxon>
    </lineage>
</organism>
<dbReference type="Gene3D" id="3.50.50.60">
    <property type="entry name" value="FAD/NAD(P)-binding domain"/>
    <property type="match status" value="3"/>
</dbReference>
<proteinExistence type="inferred from homology"/>
<dbReference type="EMBL" id="NJGD01000008">
    <property type="protein sequence ID" value="PJR13736.1"/>
    <property type="molecule type" value="Genomic_DNA"/>
</dbReference>
<accession>A0A2J0YZQ1</accession>
<dbReference type="Gene3D" id="3.30.9.10">
    <property type="entry name" value="D-Amino Acid Oxidase, subunit A, domain 2"/>
    <property type="match status" value="1"/>
</dbReference>
<dbReference type="RefSeq" id="WP_100672846.1">
    <property type="nucleotide sequence ID" value="NZ_NJGD01000008.1"/>
</dbReference>
<dbReference type="GO" id="GO:0005737">
    <property type="term" value="C:cytoplasm"/>
    <property type="evidence" value="ECO:0007669"/>
    <property type="project" value="TreeGrafter"/>
</dbReference>
<reference evidence="4 5" key="1">
    <citation type="submission" date="2017-06" db="EMBL/GenBank/DDBJ databases">
        <title>Ensifer strains isolated from leguminous trees and herbs display diverse denitrification phenotypes with some acting as strong N2O sinks.</title>
        <authorList>
            <person name="Woliy K."/>
            <person name="Mania D."/>
            <person name="Bakken L.R."/>
            <person name="Frostegard A."/>
        </authorList>
    </citation>
    <scope>NUCLEOTIDE SEQUENCE [LARGE SCALE GENOMIC DNA]</scope>
    <source>
        <strain evidence="4 5">AC50a</strain>
    </source>
</reference>
<evidence type="ECO:0000256" key="2">
    <source>
        <dbReference type="ARBA" id="ARBA00023002"/>
    </source>
</evidence>
<sequence length="445" mass="47207">MIMPGPALDPVETDASLPGSADVVIIGGGIIGVSTALFLAERGVKVVLCEKGDLGGEQSSRNWGWVRVMGRDRREIPLALEALKIWDTLDARVGCETGFRRSGILYISETEQDVANRDAWLALAKPHGVDSRQLTADETRERMAGTAIRYKGALYTPSDGRAEPQKAVPAIAAGARRAGAHIVTGCAVRGVEKSAGRVSAVVTEKGRIEASTVVLAGGAWSRLFCKGLGIRLPQLKVRNTVLRTAPVEGGPAGAGATATYAYRKRLDGGYTIATAGANLHPLVPDTLAFFRDFRAARRAEGEAVQAGLSAQSWRELFEIASVPLDRPGAFERHRILDPRPDPKSVLKAFEEARKALPKLRTVEPVQIWAGLIDVTPDVVPVISHAKEVPGLVIATGFSGHGFGIGPGAGHLVADLVTGDPPIVDPSEFRLSRFSDGSPIEIAPPV</sequence>